<sequence>MMMSPQQTELTWSEEHKRYFRRIYDHATSQWVSVWVAEPAEQSGSLGQSSQTQHYQTHEQSQSPEIPRTVGTPYCTDYGYGTQPWGNPVNQNAPTAYTTVSQKSPVQYAPYSGGGYGQNPYQTVPSQPSYEPTHPRQHSESSVVVSSSSSWQPGPATGGYGATQYGSGPNQSKTMDSIRPTRDTRELDESYKVRPAEFFFPGRVFSVLFSEPAGETSADPASTRSNITTTIFNGKVYTQIRRFVVVQQKKGRGHCCAWSVTPLEILDTVTKRATLKCPASASQHAIVYSSSEPPQPLPGENGLRKEPIQIEIKDSGCTLLPTSRLNLGINYPIQHNVKVKDMGQVKKDHLHRLINSWMLENASDSAGFSRIDDIQFEEA</sequence>
<dbReference type="OrthoDB" id="3559580at2759"/>
<dbReference type="InterPro" id="IPR046497">
    <property type="entry name" value="DUF6590"/>
</dbReference>
<dbReference type="AlphaFoldDB" id="A0A9P4SKG7"/>
<name>A0A9P4SKG7_9PEZI</name>
<accession>A0A9P4SKG7</accession>
<feature type="compositionally biased region" description="Polar residues" evidence="1">
    <location>
        <begin position="54"/>
        <end position="64"/>
    </location>
</feature>
<evidence type="ECO:0000256" key="1">
    <source>
        <dbReference type="SAM" id="MobiDB-lite"/>
    </source>
</evidence>
<evidence type="ECO:0000259" key="2">
    <source>
        <dbReference type="Pfam" id="PF20233"/>
    </source>
</evidence>
<feature type="compositionally biased region" description="Polar residues" evidence="1">
    <location>
        <begin position="119"/>
        <end position="130"/>
    </location>
</feature>
<dbReference type="PANTHER" id="PTHR35391:SF5">
    <property type="entry name" value="DUF6590 DOMAIN-CONTAINING PROTEIN"/>
    <property type="match status" value="1"/>
</dbReference>
<feature type="region of interest" description="Disordered" evidence="1">
    <location>
        <begin position="108"/>
        <end position="186"/>
    </location>
</feature>
<dbReference type="Pfam" id="PF20233">
    <property type="entry name" value="DUF6590"/>
    <property type="match status" value="1"/>
</dbReference>
<organism evidence="3 4">
    <name type="scientific">Patellaria atrata CBS 101060</name>
    <dbReference type="NCBI Taxonomy" id="1346257"/>
    <lineage>
        <taxon>Eukaryota</taxon>
        <taxon>Fungi</taxon>
        <taxon>Dikarya</taxon>
        <taxon>Ascomycota</taxon>
        <taxon>Pezizomycotina</taxon>
        <taxon>Dothideomycetes</taxon>
        <taxon>Dothideomycetes incertae sedis</taxon>
        <taxon>Patellariales</taxon>
        <taxon>Patellariaceae</taxon>
        <taxon>Patellaria</taxon>
    </lineage>
</organism>
<evidence type="ECO:0000313" key="3">
    <source>
        <dbReference type="EMBL" id="KAF2843243.1"/>
    </source>
</evidence>
<feature type="domain" description="DUF6590" evidence="2">
    <location>
        <begin position="197"/>
        <end position="354"/>
    </location>
</feature>
<gene>
    <name evidence="3" type="ORF">M501DRAFT_1028057</name>
</gene>
<keyword evidence="4" id="KW-1185">Reference proteome</keyword>
<proteinExistence type="predicted"/>
<feature type="compositionally biased region" description="Low complexity" evidence="1">
    <location>
        <begin position="140"/>
        <end position="150"/>
    </location>
</feature>
<dbReference type="PANTHER" id="PTHR35391">
    <property type="entry name" value="C2H2-TYPE DOMAIN-CONTAINING PROTEIN-RELATED"/>
    <property type="match status" value="1"/>
</dbReference>
<feature type="compositionally biased region" description="Low complexity" evidence="1">
    <location>
        <begin position="43"/>
        <end position="53"/>
    </location>
</feature>
<feature type="region of interest" description="Disordered" evidence="1">
    <location>
        <begin position="43"/>
        <end position="74"/>
    </location>
</feature>
<feature type="compositionally biased region" description="Polar residues" evidence="1">
    <location>
        <begin position="164"/>
        <end position="175"/>
    </location>
</feature>
<comment type="caution">
    <text evidence="3">The sequence shown here is derived from an EMBL/GenBank/DDBJ whole genome shotgun (WGS) entry which is preliminary data.</text>
</comment>
<reference evidence="3" key="1">
    <citation type="journal article" date="2020" name="Stud. Mycol.">
        <title>101 Dothideomycetes genomes: a test case for predicting lifestyles and emergence of pathogens.</title>
        <authorList>
            <person name="Haridas S."/>
            <person name="Albert R."/>
            <person name="Binder M."/>
            <person name="Bloem J."/>
            <person name="Labutti K."/>
            <person name="Salamov A."/>
            <person name="Andreopoulos B."/>
            <person name="Baker S."/>
            <person name="Barry K."/>
            <person name="Bills G."/>
            <person name="Bluhm B."/>
            <person name="Cannon C."/>
            <person name="Castanera R."/>
            <person name="Culley D."/>
            <person name="Daum C."/>
            <person name="Ezra D."/>
            <person name="Gonzalez J."/>
            <person name="Henrissat B."/>
            <person name="Kuo A."/>
            <person name="Liang C."/>
            <person name="Lipzen A."/>
            <person name="Lutzoni F."/>
            <person name="Magnuson J."/>
            <person name="Mondo S."/>
            <person name="Nolan M."/>
            <person name="Ohm R."/>
            <person name="Pangilinan J."/>
            <person name="Park H.-J."/>
            <person name="Ramirez L."/>
            <person name="Alfaro M."/>
            <person name="Sun H."/>
            <person name="Tritt A."/>
            <person name="Yoshinaga Y."/>
            <person name="Zwiers L.-H."/>
            <person name="Turgeon B."/>
            <person name="Goodwin S."/>
            <person name="Spatafora J."/>
            <person name="Crous P."/>
            <person name="Grigoriev I."/>
        </authorList>
    </citation>
    <scope>NUCLEOTIDE SEQUENCE</scope>
    <source>
        <strain evidence="3">CBS 101060</strain>
    </source>
</reference>
<protein>
    <recommendedName>
        <fullName evidence="2">DUF6590 domain-containing protein</fullName>
    </recommendedName>
</protein>
<evidence type="ECO:0000313" key="4">
    <source>
        <dbReference type="Proteomes" id="UP000799429"/>
    </source>
</evidence>
<dbReference type="Proteomes" id="UP000799429">
    <property type="component" value="Unassembled WGS sequence"/>
</dbReference>
<dbReference type="EMBL" id="MU006089">
    <property type="protein sequence ID" value="KAF2843243.1"/>
    <property type="molecule type" value="Genomic_DNA"/>
</dbReference>